<dbReference type="SUPFAM" id="SSF143744">
    <property type="entry name" value="GlcG-like"/>
    <property type="match status" value="1"/>
</dbReference>
<organism evidence="2 3">
    <name type="scientific">Methylocystis borbori</name>
    <dbReference type="NCBI Taxonomy" id="3118750"/>
    <lineage>
        <taxon>Bacteria</taxon>
        <taxon>Pseudomonadati</taxon>
        <taxon>Pseudomonadota</taxon>
        <taxon>Alphaproteobacteria</taxon>
        <taxon>Hyphomicrobiales</taxon>
        <taxon>Methylocystaceae</taxon>
        <taxon>Methylocystis</taxon>
    </lineage>
</organism>
<dbReference type="EMBL" id="JAZHYN010000003">
    <property type="protein sequence ID" value="MEF3365222.1"/>
    <property type="molecule type" value="Genomic_DNA"/>
</dbReference>
<dbReference type="Pfam" id="PF03928">
    <property type="entry name" value="HbpS-like"/>
    <property type="match status" value="1"/>
</dbReference>
<reference evidence="2 3" key="1">
    <citation type="submission" date="2024-02" db="EMBL/GenBank/DDBJ databases">
        <authorList>
            <person name="Grouzdev D."/>
        </authorList>
    </citation>
    <scope>NUCLEOTIDE SEQUENCE [LARGE SCALE GENOMIC DNA]</scope>
    <source>
        <strain evidence="2 3">9N</strain>
    </source>
</reference>
<protein>
    <submittedName>
        <fullName evidence="2">Heme-binding protein</fullName>
    </submittedName>
</protein>
<name>A0ABU7XCW3_9HYPH</name>
<sequence>MKSVSFSLAASLVALAGLTPAQAELLTIKALSTPIALTIAETAYQTCLQQGYNVSVSVVGLEGQSLVALRGDGTAPHTIENSQRKAYTSRTFRVPSGEFADRVKDTPSAGALHLANVVAARGALPIKVGETVIGAVGVSGAPGGEKDEACAKAAIDKVADQLK</sequence>
<dbReference type="RefSeq" id="WP_332080131.1">
    <property type="nucleotide sequence ID" value="NZ_JAZHYN010000003.1"/>
</dbReference>
<dbReference type="InterPro" id="IPR005624">
    <property type="entry name" value="PduO/GlcC-like"/>
</dbReference>
<dbReference type="InterPro" id="IPR052517">
    <property type="entry name" value="GlcG_carb_metab_protein"/>
</dbReference>
<evidence type="ECO:0000313" key="2">
    <source>
        <dbReference type="EMBL" id="MEF3365222.1"/>
    </source>
</evidence>
<dbReference type="PANTHER" id="PTHR34309:SF10">
    <property type="entry name" value="SLR1406 PROTEIN"/>
    <property type="match status" value="1"/>
</dbReference>
<evidence type="ECO:0000256" key="1">
    <source>
        <dbReference type="SAM" id="SignalP"/>
    </source>
</evidence>
<evidence type="ECO:0000313" key="3">
    <source>
        <dbReference type="Proteomes" id="UP001350748"/>
    </source>
</evidence>
<accession>A0ABU7XCW3</accession>
<feature type="signal peptide" evidence="1">
    <location>
        <begin position="1"/>
        <end position="23"/>
    </location>
</feature>
<dbReference type="Proteomes" id="UP001350748">
    <property type="component" value="Unassembled WGS sequence"/>
</dbReference>
<keyword evidence="3" id="KW-1185">Reference proteome</keyword>
<feature type="chain" id="PRO_5045609266" evidence="1">
    <location>
        <begin position="24"/>
        <end position="163"/>
    </location>
</feature>
<comment type="caution">
    <text evidence="2">The sequence shown here is derived from an EMBL/GenBank/DDBJ whole genome shotgun (WGS) entry which is preliminary data.</text>
</comment>
<proteinExistence type="predicted"/>
<gene>
    <name evidence="2" type="ORF">V3H18_01605</name>
</gene>
<keyword evidence="1" id="KW-0732">Signal</keyword>
<dbReference type="InterPro" id="IPR038084">
    <property type="entry name" value="PduO/GlcC-like_sf"/>
</dbReference>
<dbReference type="Gene3D" id="3.30.450.150">
    <property type="entry name" value="Haem-degrading domain"/>
    <property type="match status" value="1"/>
</dbReference>
<dbReference type="PANTHER" id="PTHR34309">
    <property type="entry name" value="SLR1406 PROTEIN"/>
    <property type="match status" value="1"/>
</dbReference>